<proteinExistence type="inferred from homology"/>
<dbReference type="Pfam" id="PF00005">
    <property type="entry name" value="ABC_tran"/>
    <property type="match status" value="1"/>
</dbReference>
<dbReference type="InterPro" id="IPR003593">
    <property type="entry name" value="AAA+_ATPase"/>
</dbReference>
<evidence type="ECO:0000256" key="3">
    <source>
        <dbReference type="ARBA" id="ARBA00022741"/>
    </source>
</evidence>
<dbReference type="EMBL" id="PCRZ01000014">
    <property type="protein sequence ID" value="PIP30071.1"/>
    <property type="molecule type" value="Genomic_DNA"/>
</dbReference>
<comment type="similarity">
    <text evidence="1">Belongs to the ABC transporter superfamily.</text>
</comment>
<evidence type="ECO:0000256" key="1">
    <source>
        <dbReference type="ARBA" id="ARBA00005417"/>
    </source>
</evidence>
<keyword evidence="4 6" id="KW-0067">ATP-binding</keyword>
<dbReference type="PANTHER" id="PTHR42734:SF17">
    <property type="entry name" value="METAL TRANSPORT SYSTEM ATP-BINDING PROTEIN TM_0124-RELATED"/>
    <property type="match status" value="1"/>
</dbReference>
<evidence type="ECO:0000313" key="7">
    <source>
        <dbReference type="Proteomes" id="UP000228812"/>
    </source>
</evidence>
<evidence type="ECO:0000259" key="5">
    <source>
        <dbReference type="PROSITE" id="PS50893"/>
    </source>
</evidence>
<comment type="caution">
    <text evidence="6">The sequence shown here is derived from an EMBL/GenBank/DDBJ whole genome shotgun (WGS) entry which is preliminary data.</text>
</comment>
<keyword evidence="3" id="KW-0547">Nucleotide-binding</keyword>
<feature type="domain" description="ABC transporter" evidence="5">
    <location>
        <begin position="7"/>
        <end position="223"/>
    </location>
</feature>
<dbReference type="AlphaFoldDB" id="A0A2G9ZAD6"/>
<accession>A0A2G9ZAD6</accession>
<evidence type="ECO:0000256" key="2">
    <source>
        <dbReference type="ARBA" id="ARBA00022448"/>
    </source>
</evidence>
<dbReference type="SUPFAM" id="SSF52540">
    <property type="entry name" value="P-loop containing nucleoside triphosphate hydrolases"/>
    <property type="match status" value="1"/>
</dbReference>
<keyword evidence="2" id="KW-0813">Transport</keyword>
<sequence>MKPEPLLEVENLAVALDGKTIIEHVSFSLEPQQVLAVIGPNGSGKTVLLKTLVGIIPPAHGVIRWRPGTRVGYLPQRFHVDHYLPMTVQEFLNLKSPAKGALHRTIAAASMGEKWLRRDLAHLSSGELQKVLLAWALLDEPQILLFDEPTENVDMVGQESIYKLLHRLQDTMRVALIIVSHDLHVVYRYANNVLCLNKQMVCYGEPEEKLTPDTLSKLYGDYAFFHHRHSNHQRDDHRYGHE</sequence>
<evidence type="ECO:0000256" key="4">
    <source>
        <dbReference type="ARBA" id="ARBA00022840"/>
    </source>
</evidence>
<dbReference type="PANTHER" id="PTHR42734">
    <property type="entry name" value="METAL TRANSPORT SYSTEM ATP-BINDING PROTEIN TM_0124-RELATED"/>
    <property type="match status" value="1"/>
</dbReference>
<dbReference type="Gene3D" id="3.40.50.300">
    <property type="entry name" value="P-loop containing nucleotide triphosphate hydrolases"/>
    <property type="match status" value="1"/>
</dbReference>
<dbReference type="SMART" id="SM00382">
    <property type="entry name" value="AAA"/>
    <property type="match status" value="1"/>
</dbReference>
<dbReference type="GO" id="GO:0005524">
    <property type="term" value="F:ATP binding"/>
    <property type="evidence" value="ECO:0007669"/>
    <property type="project" value="UniProtKB-KW"/>
</dbReference>
<dbReference type="InterPro" id="IPR027417">
    <property type="entry name" value="P-loop_NTPase"/>
</dbReference>
<name>A0A2G9ZAD6_9BACT</name>
<dbReference type="InterPro" id="IPR050153">
    <property type="entry name" value="Metal_Ion_Import_ABC"/>
</dbReference>
<protein>
    <submittedName>
        <fullName evidence="6">ABC transporter ATP-binding protein</fullName>
    </submittedName>
</protein>
<dbReference type="Proteomes" id="UP000228812">
    <property type="component" value="Unassembled WGS sequence"/>
</dbReference>
<evidence type="ECO:0000313" key="6">
    <source>
        <dbReference type="EMBL" id="PIP30071.1"/>
    </source>
</evidence>
<dbReference type="InterPro" id="IPR003439">
    <property type="entry name" value="ABC_transporter-like_ATP-bd"/>
</dbReference>
<reference evidence="6 7" key="1">
    <citation type="submission" date="2017-09" db="EMBL/GenBank/DDBJ databases">
        <title>Depth-based differentiation of microbial function through sediment-hosted aquifers and enrichment of novel symbionts in the deep terrestrial subsurface.</title>
        <authorList>
            <person name="Probst A.J."/>
            <person name="Ladd B."/>
            <person name="Jarett J.K."/>
            <person name="Geller-Mcgrath D.E."/>
            <person name="Sieber C.M."/>
            <person name="Emerson J.B."/>
            <person name="Anantharaman K."/>
            <person name="Thomas B.C."/>
            <person name="Malmstrom R."/>
            <person name="Stieglmeier M."/>
            <person name="Klingl A."/>
            <person name="Woyke T."/>
            <person name="Ryan C.M."/>
            <person name="Banfield J.F."/>
        </authorList>
    </citation>
    <scope>NUCLEOTIDE SEQUENCE [LARGE SCALE GENOMIC DNA]</scope>
    <source>
        <strain evidence="6">CG23_combo_of_CG06-09_8_20_14_all_54_14</strain>
    </source>
</reference>
<dbReference type="GO" id="GO:0016887">
    <property type="term" value="F:ATP hydrolysis activity"/>
    <property type="evidence" value="ECO:0007669"/>
    <property type="project" value="InterPro"/>
</dbReference>
<organism evidence="6 7">
    <name type="scientific">Candidatus Jorgensenbacteria bacterium CG23_combo_of_CG06-09_8_20_14_all_54_14</name>
    <dbReference type="NCBI Taxonomy" id="1974595"/>
    <lineage>
        <taxon>Bacteria</taxon>
        <taxon>Candidatus Joergenseniibacteriota</taxon>
    </lineage>
</organism>
<gene>
    <name evidence="6" type="ORF">COX26_00690</name>
</gene>
<dbReference type="PROSITE" id="PS50893">
    <property type="entry name" value="ABC_TRANSPORTER_2"/>
    <property type="match status" value="1"/>
</dbReference>